<name>A0A9E7PN94_9EURY</name>
<evidence type="ECO:0000313" key="1">
    <source>
        <dbReference type="EMBL" id="UUX93368.1"/>
    </source>
</evidence>
<protein>
    <submittedName>
        <fullName evidence="1">Uncharacterized protein</fullName>
    </submittedName>
</protein>
<dbReference type="RefSeq" id="WP_257743507.1">
    <property type="nucleotide sequence ID" value="NZ_CP096115.1"/>
</dbReference>
<organism evidence="1 2">
    <name type="scientific">Methanoplanus endosymbiosus</name>
    <dbReference type="NCBI Taxonomy" id="33865"/>
    <lineage>
        <taxon>Archaea</taxon>
        <taxon>Methanobacteriati</taxon>
        <taxon>Methanobacteriota</taxon>
        <taxon>Stenosarchaea group</taxon>
        <taxon>Methanomicrobia</taxon>
        <taxon>Methanomicrobiales</taxon>
        <taxon>Methanomicrobiaceae</taxon>
        <taxon>Methanoplanus</taxon>
    </lineage>
</organism>
<dbReference type="GeneID" id="74306904"/>
<dbReference type="Proteomes" id="UP001060368">
    <property type="component" value="Chromosome"/>
</dbReference>
<evidence type="ECO:0000313" key="2">
    <source>
        <dbReference type="Proteomes" id="UP001060368"/>
    </source>
</evidence>
<reference evidence="1" key="1">
    <citation type="submission" date="2022-04" db="EMBL/GenBank/DDBJ databases">
        <title>Complete genome of Methanoplanus endosymbiosus DSM 3599.</title>
        <authorList>
            <person name="Chen S.-C."/>
            <person name="You Y.-T."/>
            <person name="Zhou Y.-Z."/>
            <person name="Lai M.-C."/>
        </authorList>
    </citation>
    <scope>NUCLEOTIDE SEQUENCE</scope>
    <source>
        <strain evidence="1">DSM 3599</strain>
    </source>
</reference>
<sequence length="641" mass="73039">MKKNLLILIILTLLIADITTASYHHDGNTYTVEIPSGWSLFSLPVNTEENTAAEIFKTDSTESIKSVLGWDGSHWFQLMENDRLSPYTAYAVRSESDTEITVVASDPQPYPYDSFIYEGFSLFGAVQIPGNDYSLSNIPVSTAVEDLYSAPDGEGFLRVVSPPYGQDSWEYIRDSDSGEEENIEPFKGYWIEMKNGGLISAWYDRNNSPWSDDEIPGWDYWNFTVMDYLETVNKDHAMSFEEYHAKIIDFLKVNKVSRYIIYVTDPSFHGFEYYDPDNVPVPGSTESFVSFLNTTAHEAPQTEIELMIESDSFAESGSLPEGYPPLPAHWYTLPNALEWFSNIANNPGLKSSAVKGITIDPDQDNAAGKRQVIDYVDYYKYDNNLTAFRTGMALGIDEKSTTMWGIRRLTEIPDYRDGDSSPKLQTAYLEAYYYPSFYYWMQDETGPRDPLQAAVYFHRAMKDQSYVPGTGMITCNGGHSPFSVFGEGTDFTNYTQYPDGQTVNLIMRSGEYVPEMSAGSWKVSERTSATEMKMTGAPEVTGPDYHHFIRGEIPLTYTFEPFDEDMVSRVQIMFSFEYPNGNHFFGNWEKDDFLEFMYYLKEEDKKDPIFHTADGSGIEFPDNYAIFDTYFLNEAWGGIIT</sequence>
<dbReference type="EMBL" id="CP096115">
    <property type="protein sequence ID" value="UUX93368.1"/>
    <property type="molecule type" value="Genomic_DNA"/>
</dbReference>
<accession>A0A9E7PN94</accession>
<gene>
    <name evidence="1" type="ORF">L6E24_04370</name>
</gene>
<dbReference type="AlphaFoldDB" id="A0A9E7PN94"/>
<proteinExistence type="predicted"/>
<keyword evidence="2" id="KW-1185">Reference proteome</keyword>
<dbReference type="KEGG" id="mend:L6E24_04370"/>